<dbReference type="CDD" id="cd07377">
    <property type="entry name" value="WHTH_GntR"/>
    <property type="match status" value="1"/>
</dbReference>
<keyword evidence="3" id="KW-0804">Transcription</keyword>
<keyword evidence="2" id="KW-0238">DNA-binding</keyword>
<evidence type="ECO:0000256" key="3">
    <source>
        <dbReference type="ARBA" id="ARBA00023163"/>
    </source>
</evidence>
<keyword evidence="1" id="KW-0805">Transcription regulation</keyword>
<dbReference type="InterPro" id="IPR036388">
    <property type="entry name" value="WH-like_DNA-bd_sf"/>
</dbReference>
<evidence type="ECO:0000313" key="5">
    <source>
        <dbReference type="EMBL" id="GAA3873693.1"/>
    </source>
</evidence>
<evidence type="ECO:0000256" key="1">
    <source>
        <dbReference type="ARBA" id="ARBA00023015"/>
    </source>
</evidence>
<dbReference type="SUPFAM" id="SSF46785">
    <property type="entry name" value="Winged helix' DNA-binding domain"/>
    <property type="match status" value="1"/>
</dbReference>
<name>A0ABP7KDC1_9MICO</name>
<proteinExistence type="predicted"/>
<organism evidence="5 6">
    <name type="scientific">Leifsonia kafniensis</name>
    <dbReference type="NCBI Taxonomy" id="475957"/>
    <lineage>
        <taxon>Bacteria</taxon>
        <taxon>Bacillati</taxon>
        <taxon>Actinomycetota</taxon>
        <taxon>Actinomycetes</taxon>
        <taxon>Micrococcales</taxon>
        <taxon>Microbacteriaceae</taxon>
        <taxon>Leifsonia</taxon>
    </lineage>
</organism>
<feature type="domain" description="HTH gntR-type" evidence="4">
    <location>
        <begin position="11"/>
        <end position="79"/>
    </location>
</feature>
<comment type="caution">
    <text evidence="5">The sequence shown here is derived from an EMBL/GenBank/DDBJ whole genome shotgun (WGS) entry which is preliminary data.</text>
</comment>
<dbReference type="Pfam" id="PF00392">
    <property type="entry name" value="GntR"/>
    <property type="match status" value="1"/>
</dbReference>
<dbReference type="PANTHER" id="PTHR38445">
    <property type="entry name" value="HTH-TYPE TRANSCRIPTIONAL REPRESSOR YTRA"/>
    <property type="match status" value="1"/>
</dbReference>
<dbReference type="InterPro" id="IPR036390">
    <property type="entry name" value="WH_DNA-bd_sf"/>
</dbReference>
<protein>
    <submittedName>
        <fullName evidence="5">GntR family transcriptional regulator</fullName>
    </submittedName>
</protein>
<dbReference type="PROSITE" id="PS50949">
    <property type="entry name" value="HTH_GNTR"/>
    <property type="match status" value="1"/>
</dbReference>
<dbReference type="InterPro" id="IPR000524">
    <property type="entry name" value="Tscrpt_reg_HTH_GntR"/>
</dbReference>
<evidence type="ECO:0000313" key="6">
    <source>
        <dbReference type="Proteomes" id="UP001501803"/>
    </source>
</evidence>
<dbReference type="EMBL" id="BAABCN010000002">
    <property type="protein sequence ID" value="GAA3873693.1"/>
    <property type="molecule type" value="Genomic_DNA"/>
</dbReference>
<dbReference type="PANTHER" id="PTHR38445:SF12">
    <property type="entry name" value="GNTR-FAMILY TRANSCRIPTIONAL REGULATOR"/>
    <property type="match status" value="1"/>
</dbReference>
<evidence type="ECO:0000259" key="4">
    <source>
        <dbReference type="PROSITE" id="PS50949"/>
    </source>
</evidence>
<sequence length="144" mass="15440">MQIEIDPQSQVPIYQQIRDRTVEAIAAGVLVPGEQLASVRQLALEFGINVQTVSKAYDALRQEGLIRTNHKSGSVIARGPGDVAAAPSFADDWSARLSTLLAEAIVQGVTDAEILARTEQIVQSFAARRSAAPHSPHTESLEIA</sequence>
<accession>A0ABP7KDC1</accession>
<gene>
    <name evidence="5" type="ORF">GCM10022381_15800</name>
</gene>
<reference evidence="6" key="1">
    <citation type="journal article" date="2019" name="Int. J. Syst. Evol. Microbiol.">
        <title>The Global Catalogue of Microorganisms (GCM) 10K type strain sequencing project: providing services to taxonomists for standard genome sequencing and annotation.</title>
        <authorList>
            <consortium name="The Broad Institute Genomics Platform"/>
            <consortium name="The Broad Institute Genome Sequencing Center for Infectious Disease"/>
            <person name="Wu L."/>
            <person name="Ma J."/>
        </authorList>
    </citation>
    <scope>NUCLEOTIDE SEQUENCE [LARGE SCALE GENOMIC DNA]</scope>
    <source>
        <strain evidence="6">JCM 17021</strain>
    </source>
</reference>
<dbReference type="Proteomes" id="UP001501803">
    <property type="component" value="Unassembled WGS sequence"/>
</dbReference>
<dbReference type="RefSeq" id="WP_345064324.1">
    <property type="nucleotide sequence ID" value="NZ_BAABCN010000002.1"/>
</dbReference>
<dbReference type="Gene3D" id="1.10.10.10">
    <property type="entry name" value="Winged helix-like DNA-binding domain superfamily/Winged helix DNA-binding domain"/>
    <property type="match status" value="1"/>
</dbReference>
<keyword evidence="6" id="KW-1185">Reference proteome</keyword>
<dbReference type="SMART" id="SM00345">
    <property type="entry name" value="HTH_GNTR"/>
    <property type="match status" value="1"/>
</dbReference>
<evidence type="ECO:0000256" key="2">
    <source>
        <dbReference type="ARBA" id="ARBA00023125"/>
    </source>
</evidence>